<accession>A0ABD1S2S1</accession>
<dbReference type="AlphaFoldDB" id="A0ABD1S2S1"/>
<comment type="caution">
    <text evidence="1">The sequence shown here is derived from an EMBL/GenBank/DDBJ whole genome shotgun (WGS) entry which is preliminary data.</text>
</comment>
<protein>
    <submittedName>
        <fullName evidence="1">Uncharacterized protein</fullName>
    </submittedName>
</protein>
<sequence>MDGNSSKLSQTFPQAAFRLIWYVDENHGPNNPGHGNMRIFAQDVYHCRICSDKCSISIRRYHGTTPALQPKSSCLHVSLIAKVFHCHTRWEKSNERENPKKCLVS</sequence>
<dbReference type="Proteomes" id="UP001604277">
    <property type="component" value="Unassembled WGS sequence"/>
</dbReference>
<reference evidence="2" key="1">
    <citation type="submission" date="2024-07" db="EMBL/GenBank/DDBJ databases">
        <title>Two chromosome-level genome assemblies of Korean endemic species Abeliophyllum distichum and Forsythia ovata (Oleaceae).</title>
        <authorList>
            <person name="Jang H."/>
        </authorList>
    </citation>
    <scope>NUCLEOTIDE SEQUENCE [LARGE SCALE GENOMIC DNA]</scope>
</reference>
<evidence type="ECO:0000313" key="2">
    <source>
        <dbReference type="Proteomes" id="UP001604277"/>
    </source>
</evidence>
<proteinExistence type="predicted"/>
<name>A0ABD1S2S1_9LAMI</name>
<gene>
    <name evidence="1" type="ORF">Fot_38757</name>
</gene>
<keyword evidence="2" id="KW-1185">Reference proteome</keyword>
<evidence type="ECO:0000313" key="1">
    <source>
        <dbReference type="EMBL" id="KAL2495000.1"/>
    </source>
</evidence>
<dbReference type="EMBL" id="JBFOLJ010000011">
    <property type="protein sequence ID" value="KAL2495000.1"/>
    <property type="molecule type" value="Genomic_DNA"/>
</dbReference>
<organism evidence="1 2">
    <name type="scientific">Forsythia ovata</name>
    <dbReference type="NCBI Taxonomy" id="205694"/>
    <lineage>
        <taxon>Eukaryota</taxon>
        <taxon>Viridiplantae</taxon>
        <taxon>Streptophyta</taxon>
        <taxon>Embryophyta</taxon>
        <taxon>Tracheophyta</taxon>
        <taxon>Spermatophyta</taxon>
        <taxon>Magnoliopsida</taxon>
        <taxon>eudicotyledons</taxon>
        <taxon>Gunneridae</taxon>
        <taxon>Pentapetalae</taxon>
        <taxon>asterids</taxon>
        <taxon>lamiids</taxon>
        <taxon>Lamiales</taxon>
        <taxon>Oleaceae</taxon>
        <taxon>Forsythieae</taxon>
        <taxon>Forsythia</taxon>
    </lineage>
</organism>